<gene>
    <name evidence="1" type="ORF">GCM10022403_065460</name>
</gene>
<name>A0ABP7INN3_9ACTN</name>
<organism evidence="1 2">
    <name type="scientific">Streptomyces coacervatus</name>
    <dbReference type="NCBI Taxonomy" id="647381"/>
    <lineage>
        <taxon>Bacteria</taxon>
        <taxon>Bacillati</taxon>
        <taxon>Actinomycetota</taxon>
        <taxon>Actinomycetes</taxon>
        <taxon>Kitasatosporales</taxon>
        <taxon>Streptomycetaceae</taxon>
        <taxon>Streptomyces</taxon>
    </lineage>
</organism>
<sequence length="234" mass="24759">MRSICNGNAQFRRFTLSIGGNDARFADVIQKCLVAVNGGNCKDKTFEEGDVDQSVGGRDRKFIGQPLEKAAVGIINEIVRPDITKVLAEIAENAPNAKIVLMGYPPLIENRGECLSITVPGVGQIGLSASSSDWLGSVADTLATAMQGAADDAKAKGIKAWFSNPKQNFAGKAVCGDPESVHGIVKTLVDSDQPALDYPILSNYGLSAQSFHPKIGGARLYADSLERTFTGMGL</sequence>
<accession>A0ABP7INN3</accession>
<reference evidence="2" key="1">
    <citation type="journal article" date="2019" name="Int. J. Syst. Evol. Microbiol.">
        <title>The Global Catalogue of Microorganisms (GCM) 10K type strain sequencing project: providing services to taxonomists for standard genome sequencing and annotation.</title>
        <authorList>
            <consortium name="The Broad Institute Genomics Platform"/>
            <consortium name="The Broad Institute Genome Sequencing Center for Infectious Disease"/>
            <person name="Wu L."/>
            <person name="Ma J."/>
        </authorList>
    </citation>
    <scope>NUCLEOTIDE SEQUENCE [LARGE SCALE GENOMIC DNA]</scope>
    <source>
        <strain evidence="2">JCM 17138</strain>
    </source>
</reference>
<dbReference type="RefSeq" id="WP_275774930.1">
    <property type="nucleotide sequence ID" value="NZ_BAABDE010000025.1"/>
</dbReference>
<evidence type="ECO:0000313" key="2">
    <source>
        <dbReference type="Proteomes" id="UP001501009"/>
    </source>
</evidence>
<dbReference type="Proteomes" id="UP001501009">
    <property type="component" value="Unassembled WGS sequence"/>
</dbReference>
<protein>
    <submittedName>
        <fullName evidence="1">Uncharacterized protein</fullName>
    </submittedName>
</protein>
<comment type="caution">
    <text evidence="1">The sequence shown here is derived from an EMBL/GenBank/DDBJ whole genome shotgun (WGS) entry which is preliminary data.</text>
</comment>
<dbReference type="Gene3D" id="3.40.50.1110">
    <property type="entry name" value="SGNH hydrolase"/>
    <property type="match status" value="1"/>
</dbReference>
<keyword evidence="2" id="KW-1185">Reference proteome</keyword>
<dbReference type="PANTHER" id="PTHR37981:SF1">
    <property type="entry name" value="SGNH HYDROLASE-TYPE ESTERASE DOMAIN-CONTAINING PROTEIN"/>
    <property type="match status" value="1"/>
</dbReference>
<evidence type="ECO:0000313" key="1">
    <source>
        <dbReference type="EMBL" id="GAA3822896.1"/>
    </source>
</evidence>
<dbReference type="PANTHER" id="PTHR37981">
    <property type="entry name" value="LIPASE 2"/>
    <property type="match status" value="1"/>
</dbReference>
<dbReference type="EMBL" id="BAABDE010000025">
    <property type="protein sequence ID" value="GAA3822896.1"/>
    <property type="molecule type" value="Genomic_DNA"/>
</dbReference>
<proteinExistence type="predicted"/>
<dbReference type="SUPFAM" id="SSF52266">
    <property type="entry name" value="SGNH hydrolase"/>
    <property type="match status" value="1"/>
</dbReference>
<dbReference type="InterPro" id="IPR036514">
    <property type="entry name" value="SGNH_hydro_sf"/>
</dbReference>
<dbReference type="InterPro" id="IPR037460">
    <property type="entry name" value="SEST-like"/>
</dbReference>